<dbReference type="RefSeq" id="WP_061775125.1">
    <property type="nucleotide sequence ID" value="NZ_BAAAXH010000016.1"/>
</dbReference>
<dbReference type="EMBL" id="CP047616">
    <property type="protein sequence ID" value="QIW52786.1"/>
    <property type="molecule type" value="Genomic_DNA"/>
</dbReference>
<evidence type="ECO:0000313" key="4">
    <source>
        <dbReference type="Proteomes" id="UP000501945"/>
    </source>
</evidence>
<organism evidence="2 3">
    <name type="scientific">Pseudolactococcus raffinolactis</name>
    <dbReference type="NCBI Taxonomy" id="1366"/>
    <lineage>
        <taxon>Bacteria</taxon>
        <taxon>Bacillati</taxon>
        <taxon>Bacillota</taxon>
        <taxon>Bacilli</taxon>
        <taxon>Lactobacillales</taxon>
        <taxon>Streptococcaceae</taxon>
        <taxon>Pseudolactococcus</taxon>
    </lineage>
</organism>
<proteinExistence type="predicted"/>
<keyword evidence="3" id="KW-1185">Reference proteome</keyword>
<evidence type="ECO:0000313" key="3">
    <source>
        <dbReference type="Proteomes" id="UP000501558"/>
    </source>
</evidence>
<dbReference type="OrthoDB" id="2243441at2"/>
<protein>
    <submittedName>
        <fullName evidence="2">Uncharacterized protein</fullName>
    </submittedName>
</protein>
<dbReference type="AlphaFoldDB" id="A0A2A5S905"/>
<dbReference type="Proteomes" id="UP000501558">
    <property type="component" value="Chromosome"/>
</dbReference>
<evidence type="ECO:0000313" key="1">
    <source>
        <dbReference type="EMBL" id="QIW52786.1"/>
    </source>
</evidence>
<dbReference type="GeneID" id="93296157"/>
<name>A0A2A5S905_9LACT</name>
<accession>A0A2A5S905</accession>
<dbReference type="KEGG" id="lrn:CMV25_05800"/>
<dbReference type="EMBL" id="CP047628">
    <property type="protein sequence ID" value="QIW57510.1"/>
    <property type="molecule type" value="Genomic_DNA"/>
</dbReference>
<dbReference type="Proteomes" id="UP000501945">
    <property type="component" value="Chromosome"/>
</dbReference>
<sequence length="83" mass="9605">MINAKDVTTEIKAILITHYMRFQKSHNIDREWTQISSELRPFALKMTLLRSMGELFMALNNRHLTLNEIVGGQAILTGFLMKI</sequence>
<gene>
    <name evidence="2" type="ORF">GU334_00595</name>
    <name evidence="1" type="ORF">GU336_00660</name>
</gene>
<evidence type="ECO:0000313" key="2">
    <source>
        <dbReference type="EMBL" id="QIW57510.1"/>
    </source>
</evidence>
<reference evidence="3 4" key="1">
    <citation type="submission" date="2019-12" db="EMBL/GenBank/DDBJ databases">
        <title>Whole genome sequences of Lactococcus raffinolactis strains isolated from sewage.</title>
        <authorList>
            <person name="Ybazeta G."/>
            <person name="Ross M."/>
            <person name="Brabant-Kirwan D."/>
            <person name="Saleh M."/>
            <person name="Dillon J.A."/>
            <person name="Splinter K."/>
            <person name="Nokhbeh R."/>
        </authorList>
    </citation>
    <scope>NUCLEOTIDE SEQUENCE [LARGE SCALE GENOMIC DNA]</scope>
    <source>
        <strain evidence="2 3">Lr_19_14</strain>
        <strain evidence="1 4">Lr_19_5</strain>
    </source>
</reference>